<gene>
    <name evidence="2" type="ORF">FHX37_3079</name>
</gene>
<dbReference type="Proteomes" id="UP000317422">
    <property type="component" value="Unassembled WGS sequence"/>
</dbReference>
<organism evidence="2 3">
    <name type="scientific">Haloactinospora alba</name>
    <dbReference type="NCBI Taxonomy" id="405555"/>
    <lineage>
        <taxon>Bacteria</taxon>
        <taxon>Bacillati</taxon>
        <taxon>Actinomycetota</taxon>
        <taxon>Actinomycetes</taxon>
        <taxon>Streptosporangiales</taxon>
        <taxon>Nocardiopsidaceae</taxon>
        <taxon>Haloactinospora</taxon>
    </lineage>
</organism>
<evidence type="ECO:0000313" key="3">
    <source>
        <dbReference type="Proteomes" id="UP000317422"/>
    </source>
</evidence>
<evidence type="ECO:0000313" key="2">
    <source>
        <dbReference type="EMBL" id="TQN33081.1"/>
    </source>
</evidence>
<dbReference type="AlphaFoldDB" id="A0A543NMM5"/>
<reference evidence="2 3" key="1">
    <citation type="submission" date="2019-06" db="EMBL/GenBank/DDBJ databases">
        <title>Sequencing the genomes of 1000 actinobacteria strains.</title>
        <authorList>
            <person name="Klenk H.-P."/>
        </authorList>
    </citation>
    <scope>NUCLEOTIDE SEQUENCE [LARGE SCALE GENOMIC DNA]</scope>
    <source>
        <strain evidence="2 3">DSM 45015</strain>
    </source>
</reference>
<sequence length="427" mass="45546">MADSPRPSTAGPRRGRIASPRWARKGRRALTRLPELGRLIGVAWALVITAVAAISAGAWWFLGSPPLRAPAELTARDLNAITTRAFAVVAGLVGTALLVISYRKQRTAEFGEDRERTRLFNERFTAAYTELGSEHAAVRLGAVHALAHLADDAPTRELRQMCIDVLCAYLRMPHTPAPDEPSDGATEEQRCERQRRQLEFASLREVRHTIIRTIAARLREDAHVSWQGHDFDFTGVVFDGGDFSEARFSGGLVNFRDATFSGGTVSFRDVLVTMGTVNFSGAAFTGGTVDFRYAAFAGGTARFSAAQFAGGTVDFGDSALSGGTVDFTRSAFSRGTVNFGFARFLNGTMDFGEVTFTGGLVDFRYAAFAGDTVNFRGVVLAGGTVDFGTAKGPCPGGLLDAVAAGEPGTAVLPRGWEDAAGEAPGTE</sequence>
<evidence type="ECO:0000256" key="1">
    <source>
        <dbReference type="SAM" id="Phobius"/>
    </source>
</evidence>
<keyword evidence="1" id="KW-0472">Membrane</keyword>
<feature type="transmembrane region" description="Helical" evidence="1">
    <location>
        <begin position="81"/>
        <end position="100"/>
    </location>
</feature>
<dbReference type="Pfam" id="PF13576">
    <property type="entry name" value="Pentapeptide_3"/>
    <property type="match status" value="1"/>
</dbReference>
<feature type="transmembrane region" description="Helical" evidence="1">
    <location>
        <begin position="36"/>
        <end position="61"/>
    </location>
</feature>
<accession>A0A543NMM5</accession>
<keyword evidence="3" id="KW-1185">Reference proteome</keyword>
<dbReference type="Gene3D" id="2.160.20.80">
    <property type="entry name" value="E3 ubiquitin-protein ligase SopA"/>
    <property type="match status" value="1"/>
</dbReference>
<dbReference type="EMBL" id="VFQC01000001">
    <property type="protein sequence ID" value="TQN33081.1"/>
    <property type="molecule type" value="Genomic_DNA"/>
</dbReference>
<keyword evidence="1" id="KW-1133">Transmembrane helix</keyword>
<dbReference type="InterPro" id="IPR001646">
    <property type="entry name" value="5peptide_repeat"/>
</dbReference>
<name>A0A543NMM5_9ACTN</name>
<comment type="caution">
    <text evidence="2">The sequence shown here is derived from an EMBL/GenBank/DDBJ whole genome shotgun (WGS) entry which is preliminary data.</text>
</comment>
<keyword evidence="1" id="KW-0812">Transmembrane</keyword>
<proteinExistence type="predicted"/>
<protein>
    <submittedName>
        <fullName evidence="2">Pentapeptide repeat protein</fullName>
    </submittedName>
</protein>
<dbReference type="RefSeq" id="WP_141924497.1">
    <property type="nucleotide sequence ID" value="NZ_VFQC01000001.1"/>
</dbReference>
<dbReference type="OrthoDB" id="8440251at2"/>